<dbReference type="PANTHER" id="PTHR13078:SF56">
    <property type="entry name" value="PEROXISOMAL MULTIFUNCTIONAL ENZYME TYPE 2"/>
    <property type="match status" value="1"/>
</dbReference>
<protein>
    <submittedName>
        <fullName evidence="4">3-alpha,7-alpha, 12-alpha-trihydroxy-5-beta-cholest-24-enoyl-CoA hydratase</fullName>
    </submittedName>
</protein>
<gene>
    <name evidence="4" type="ORF">CIT40_18670</name>
</gene>
<dbReference type="CDD" id="cd03448">
    <property type="entry name" value="HDE_HSD"/>
    <property type="match status" value="1"/>
</dbReference>
<dbReference type="GO" id="GO:0044594">
    <property type="term" value="F:17-beta-hydroxysteroid dehydrogenase (NAD+) activity"/>
    <property type="evidence" value="ECO:0007669"/>
    <property type="project" value="TreeGrafter"/>
</dbReference>
<reference evidence="4 5" key="1">
    <citation type="journal article" date="2017" name="Syst. Appl. Microbiol.">
        <title>Soybeans inoculated with root zone soils of Canadian native legumes harbour diverse and novel Bradyrhizobium spp. that possess agricultural potential.</title>
        <authorList>
            <person name="Bromfield E.S.P."/>
            <person name="Cloutier S."/>
            <person name="Tambong J.T."/>
            <person name="Tran Thi T.V."/>
        </authorList>
    </citation>
    <scope>NUCLEOTIDE SEQUENCE [LARGE SCALE GENOMIC DNA]</scope>
    <source>
        <strain evidence="4 5">39S1MB</strain>
    </source>
</reference>
<dbReference type="InterPro" id="IPR029069">
    <property type="entry name" value="HotDog_dom_sf"/>
</dbReference>
<dbReference type="InterPro" id="IPR054357">
    <property type="entry name" value="MFE-2_N"/>
</dbReference>
<reference evidence="4 5" key="2">
    <citation type="journal article" date="2019" name="Int. J. Syst. Evol. Microbiol.">
        <title>Description and complete genome sequence of Bradyrhizobium amphicarpaeae sp. nov., harbouring photosystem and nitrogen-fixation genes.</title>
        <authorList>
            <person name="Bromfield E.S.P."/>
            <person name="Cloutier S."/>
            <person name="Nguyen H.D.T."/>
        </authorList>
    </citation>
    <scope>NUCLEOTIDE SEQUENCE [LARGE SCALE GENOMIC DNA]</scope>
    <source>
        <strain evidence="4 5">39S1MB</strain>
    </source>
</reference>
<dbReference type="GO" id="GO:0004300">
    <property type="term" value="F:enoyl-CoA hydratase activity"/>
    <property type="evidence" value="ECO:0007669"/>
    <property type="project" value="TreeGrafter"/>
</dbReference>
<dbReference type="GO" id="GO:0006635">
    <property type="term" value="P:fatty acid beta-oxidation"/>
    <property type="evidence" value="ECO:0007669"/>
    <property type="project" value="TreeGrafter"/>
</dbReference>
<dbReference type="SUPFAM" id="SSF54637">
    <property type="entry name" value="Thioesterase/thiol ester dehydrase-isomerase"/>
    <property type="match status" value="2"/>
</dbReference>
<dbReference type="Proteomes" id="UP000215884">
    <property type="component" value="Chromosome"/>
</dbReference>
<dbReference type="OrthoDB" id="5522043at2"/>
<dbReference type="Gene3D" id="3.10.129.10">
    <property type="entry name" value="Hotdog Thioesterase"/>
    <property type="match status" value="1"/>
</dbReference>
<feature type="domain" description="Peroxisomal multifunctional enzyme type 2-like N-terminal" evidence="3">
    <location>
        <begin position="79"/>
        <end position="208"/>
    </location>
</feature>
<sequence>MGEGGAKRRMRGIAQRKDFSCGANPSPKRVCGRHRVALSHKGRGRINRRRRPRKEPGRKQKMSARYEELKALKNLGQKYAYGDREVMLYAYGIGLCADPMDENELAFVNEGTLTPRPLKVVPTFASVAAWGAGPGEMNLNRVMVVDGERDITFHQPLPVAAHITADSSVVEVYDKGKDKGVVIAHQTVLKNEKGEKLATLVASRFARGDGGFGGPSLAQPDPHKIPARSPDKTIDITTRPDQALVYRLCGDRNPLHSDPEFAKKAGFPRPILHGMCTYGITCRGVLQTYADYDASAFRQHVARFSSPVYPGETVTMDLWKDGNVISFEAKVKSRGVTVIRNGKTVLG</sequence>
<proteinExistence type="predicted"/>
<evidence type="ECO:0000313" key="4">
    <source>
        <dbReference type="EMBL" id="AWM01860.1"/>
    </source>
</evidence>
<name>A0A2U8PVM0_9BRAD</name>
<feature type="region of interest" description="Disordered" evidence="1">
    <location>
        <begin position="1"/>
        <end position="63"/>
    </location>
</feature>
<dbReference type="GO" id="GO:0003857">
    <property type="term" value="F:(3S)-3-hydroxyacyl-CoA dehydrogenase (NAD+) activity"/>
    <property type="evidence" value="ECO:0007669"/>
    <property type="project" value="TreeGrafter"/>
</dbReference>
<dbReference type="InterPro" id="IPR002539">
    <property type="entry name" value="MaoC-like_dom"/>
</dbReference>
<dbReference type="PANTHER" id="PTHR13078">
    <property type="entry name" value="PEROXISOMAL MULTIFUNCTIONAL ENZYME TYPE 2-RELATED"/>
    <property type="match status" value="1"/>
</dbReference>
<evidence type="ECO:0000313" key="5">
    <source>
        <dbReference type="Proteomes" id="UP000215884"/>
    </source>
</evidence>
<dbReference type="KEGG" id="brq:CIT40_18670"/>
<dbReference type="Pfam" id="PF22622">
    <property type="entry name" value="MFE-2_hydrat-2_N"/>
    <property type="match status" value="1"/>
</dbReference>
<dbReference type="AlphaFoldDB" id="A0A2U8PVM0"/>
<feature type="region of interest" description="Disordered" evidence="1">
    <location>
        <begin position="212"/>
        <end position="232"/>
    </location>
</feature>
<feature type="compositionally biased region" description="Basic residues" evidence="1">
    <location>
        <begin position="30"/>
        <end position="53"/>
    </location>
</feature>
<evidence type="ECO:0000259" key="3">
    <source>
        <dbReference type="Pfam" id="PF22622"/>
    </source>
</evidence>
<dbReference type="EMBL" id="CP029426">
    <property type="protein sequence ID" value="AWM01860.1"/>
    <property type="molecule type" value="Genomic_DNA"/>
</dbReference>
<organism evidence="4 5">
    <name type="scientific">Bradyrhizobium amphicarpaeae</name>
    <dbReference type="NCBI Taxonomy" id="1404768"/>
    <lineage>
        <taxon>Bacteria</taxon>
        <taxon>Pseudomonadati</taxon>
        <taxon>Pseudomonadota</taxon>
        <taxon>Alphaproteobacteria</taxon>
        <taxon>Hyphomicrobiales</taxon>
        <taxon>Nitrobacteraceae</taxon>
        <taxon>Bradyrhizobium</taxon>
    </lineage>
</organism>
<feature type="compositionally biased region" description="Basic and acidic residues" evidence="1">
    <location>
        <begin position="54"/>
        <end position="63"/>
    </location>
</feature>
<evidence type="ECO:0000259" key="2">
    <source>
        <dbReference type="Pfam" id="PF01575"/>
    </source>
</evidence>
<keyword evidence="5" id="KW-1185">Reference proteome</keyword>
<feature type="domain" description="MaoC-like" evidence="2">
    <location>
        <begin position="226"/>
        <end position="339"/>
    </location>
</feature>
<dbReference type="Pfam" id="PF01575">
    <property type="entry name" value="MaoC_dehydratas"/>
    <property type="match status" value="1"/>
</dbReference>
<evidence type="ECO:0000256" key="1">
    <source>
        <dbReference type="SAM" id="MobiDB-lite"/>
    </source>
</evidence>
<feature type="compositionally biased region" description="Basic and acidic residues" evidence="1">
    <location>
        <begin position="221"/>
        <end position="232"/>
    </location>
</feature>
<accession>A0A2U8PVM0</accession>